<name>A0A852ZLG3_9ACTN</name>
<dbReference type="GO" id="GO:0003677">
    <property type="term" value="F:DNA binding"/>
    <property type="evidence" value="ECO:0007669"/>
    <property type="project" value="InterPro"/>
</dbReference>
<dbReference type="RefSeq" id="WP_179790409.1">
    <property type="nucleotide sequence ID" value="NZ_BAAARR010000031.1"/>
</dbReference>
<dbReference type="Gene3D" id="1.10.260.40">
    <property type="entry name" value="lambda repressor-like DNA-binding domains"/>
    <property type="match status" value="1"/>
</dbReference>
<accession>A0A852ZLG3</accession>
<proteinExistence type="predicted"/>
<dbReference type="InterPro" id="IPR011990">
    <property type="entry name" value="TPR-like_helical_dom_sf"/>
</dbReference>
<dbReference type="InterPro" id="IPR001387">
    <property type="entry name" value="Cro/C1-type_HTH"/>
</dbReference>
<dbReference type="Proteomes" id="UP000579605">
    <property type="component" value="Unassembled WGS sequence"/>
</dbReference>
<organism evidence="1 2">
    <name type="scientific">Actinopolymorpha rutila</name>
    <dbReference type="NCBI Taxonomy" id="446787"/>
    <lineage>
        <taxon>Bacteria</taxon>
        <taxon>Bacillati</taxon>
        <taxon>Actinomycetota</taxon>
        <taxon>Actinomycetes</taxon>
        <taxon>Propionibacteriales</taxon>
        <taxon>Actinopolymorphaceae</taxon>
        <taxon>Actinopolymorpha</taxon>
    </lineage>
</organism>
<gene>
    <name evidence="1" type="ORF">F4554_005603</name>
</gene>
<dbReference type="AlphaFoldDB" id="A0A852ZLG3"/>
<evidence type="ECO:0000313" key="2">
    <source>
        <dbReference type="Proteomes" id="UP000579605"/>
    </source>
</evidence>
<reference evidence="1 2" key="1">
    <citation type="submission" date="2020-07" db="EMBL/GenBank/DDBJ databases">
        <title>Sequencing the genomes of 1000 actinobacteria strains.</title>
        <authorList>
            <person name="Klenk H.-P."/>
        </authorList>
    </citation>
    <scope>NUCLEOTIDE SEQUENCE [LARGE SCALE GENOMIC DNA]</scope>
    <source>
        <strain evidence="1 2">DSM 18448</strain>
    </source>
</reference>
<dbReference type="SUPFAM" id="SSF47413">
    <property type="entry name" value="lambda repressor-like DNA-binding domains"/>
    <property type="match status" value="1"/>
</dbReference>
<comment type="caution">
    <text evidence="1">The sequence shown here is derived from an EMBL/GenBank/DDBJ whole genome shotgun (WGS) entry which is preliminary data.</text>
</comment>
<evidence type="ECO:0000313" key="1">
    <source>
        <dbReference type="EMBL" id="NYH92965.1"/>
    </source>
</evidence>
<keyword evidence="2" id="KW-1185">Reference proteome</keyword>
<dbReference type="InterPro" id="IPR010982">
    <property type="entry name" value="Lambda_DNA-bd_dom_sf"/>
</dbReference>
<dbReference type="EMBL" id="JACBZH010000001">
    <property type="protein sequence ID" value="NYH92965.1"/>
    <property type="molecule type" value="Genomic_DNA"/>
</dbReference>
<dbReference type="SUPFAM" id="SSF48452">
    <property type="entry name" value="TPR-like"/>
    <property type="match status" value="1"/>
</dbReference>
<dbReference type="CDD" id="cd00093">
    <property type="entry name" value="HTH_XRE"/>
    <property type="match status" value="1"/>
</dbReference>
<sequence>MAATVVTDPSPEGSTVAVSGNGTAVDVVGTWDGRRAKLLRLALRFSTEAFAVKLGVGARTVSKWESQPDIVPRSELQRALDTTLERATTHEQVRFGLFLAAEGNTSPEQTRPLHPKPSDATNELFATATRSTMLDAGRIGSRVGDDVIAYLFEYVHSLSRDYTERPLVEEFTDFQLIRDQALGLLDRTRRPSELADLQVVIGQSTAMMASIGFDLGRWDDAAMLARSATMYAENAGHASLEAWTLGLQGTLAFWAGKPEASVDHIERGLTRAPSGASRFRLRYIAARAHAVAGNSHAAAQMLQAAQRDREDAERADDPLQDGVGGEFAFDDGRAAACATSVWLAVNDGERVERAAEQALRLYARDAPDRSTASPVFGTRIDLAAGRLLMGDLAGAEAHLAPVLATPPSARMSLSGRMGTVRRLLSRPQWQRSAHAGELSSTVSDWLSAGHAEVS</sequence>
<protein>
    <submittedName>
        <fullName evidence="1">Transcriptional regulator with XRE-family HTH domain</fullName>
    </submittedName>
</protein>